<evidence type="ECO:0000256" key="1">
    <source>
        <dbReference type="PROSITE-ProRule" id="PRU00023"/>
    </source>
</evidence>
<dbReference type="AlphaFoldDB" id="A0A7J7RRH5"/>
<dbReference type="PROSITE" id="PS50053">
    <property type="entry name" value="UBIQUITIN_2"/>
    <property type="match status" value="1"/>
</dbReference>
<dbReference type="InterPro" id="IPR002110">
    <property type="entry name" value="Ankyrin_rpt"/>
</dbReference>
<dbReference type="PROSITE" id="PS50297">
    <property type="entry name" value="ANK_REP_REGION"/>
    <property type="match status" value="2"/>
</dbReference>
<feature type="compositionally biased region" description="Low complexity" evidence="2">
    <location>
        <begin position="1"/>
        <end position="14"/>
    </location>
</feature>
<evidence type="ECO:0000256" key="2">
    <source>
        <dbReference type="SAM" id="MobiDB-lite"/>
    </source>
</evidence>
<dbReference type="SUPFAM" id="SSF48403">
    <property type="entry name" value="Ankyrin repeat"/>
    <property type="match status" value="1"/>
</dbReference>
<dbReference type="CDD" id="cd17063">
    <property type="entry name" value="Ubl_ANKRD60"/>
    <property type="match status" value="1"/>
</dbReference>
<keyword evidence="1" id="KW-0040">ANK repeat</keyword>
<evidence type="ECO:0000313" key="5">
    <source>
        <dbReference type="Proteomes" id="UP000558488"/>
    </source>
</evidence>
<feature type="compositionally biased region" description="Basic residues" evidence="2">
    <location>
        <begin position="40"/>
        <end position="56"/>
    </location>
</feature>
<dbReference type="SMART" id="SM00248">
    <property type="entry name" value="ANK"/>
    <property type="match status" value="2"/>
</dbReference>
<dbReference type="Proteomes" id="UP000558488">
    <property type="component" value="Unassembled WGS sequence"/>
</dbReference>
<evidence type="ECO:0000259" key="3">
    <source>
        <dbReference type="PROSITE" id="PS50053"/>
    </source>
</evidence>
<dbReference type="PROSITE" id="PS50088">
    <property type="entry name" value="ANK_REPEAT"/>
    <property type="match status" value="2"/>
</dbReference>
<comment type="caution">
    <text evidence="4">The sequence shown here is derived from an EMBL/GenBank/DDBJ whole genome shotgun (WGS) entry which is preliminary data.</text>
</comment>
<dbReference type="Gene3D" id="1.25.40.20">
    <property type="entry name" value="Ankyrin repeat-containing domain"/>
    <property type="match status" value="1"/>
</dbReference>
<dbReference type="Gene3D" id="3.10.20.90">
    <property type="entry name" value="Phosphatidylinositol 3-kinase Catalytic Subunit, Chain A, domain 1"/>
    <property type="match status" value="1"/>
</dbReference>
<protein>
    <submittedName>
        <fullName evidence="4">Ankyrin repeat domain 60</fullName>
    </submittedName>
</protein>
<sequence>MQRATEGAGGARTAKPQGGALRPDPALGQRGGRRLGSVGRGRRHSSKARVRGRSHGSRTASMALDLAPYRFVIRVLLEETGEMFTVTHCHGDMTVQELKEELDLAAGIPLNLQLLQYLDQGILMDDTTLRFHDVVPGGIISLHVWRYDGWADLVQAAVEGDSSKLSCLGVSEDSPYRTATLLYLGEKQRKKWVAQRAFVALYVASHRGHVEAVQYLLEQGANCLGRSPMGRTPLHVAALTGQSDCISLLLQHGASAYAKDAKGVTPKDITHQLDHRQCEQQMLLSQQPKAGAKGLKT</sequence>
<dbReference type="InterPro" id="IPR039323">
    <property type="entry name" value="ANKRD_45/46/60"/>
</dbReference>
<gene>
    <name evidence="4" type="ORF">mPipKuh1_000721</name>
</gene>
<accession>A0A7J7RRH5</accession>
<proteinExistence type="predicted"/>
<dbReference type="PANTHER" id="PTHR22677:SF3">
    <property type="entry name" value="ANKYRIN REPEAT DOMAIN-CONTAINING PROTEIN 60"/>
    <property type="match status" value="1"/>
</dbReference>
<feature type="repeat" description="ANK" evidence="1">
    <location>
        <begin position="229"/>
        <end position="261"/>
    </location>
</feature>
<dbReference type="PANTHER" id="PTHR22677">
    <property type="entry name" value="ANKYRIN REPEAT DOMAIN-CONTAINING PROTEIN 60"/>
    <property type="match status" value="1"/>
</dbReference>
<keyword evidence="5" id="KW-1185">Reference proteome</keyword>
<dbReference type="InterPro" id="IPR000626">
    <property type="entry name" value="Ubiquitin-like_dom"/>
</dbReference>
<feature type="repeat" description="ANK" evidence="1">
    <location>
        <begin position="196"/>
        <end position="222"/>
    </location>
</feature>
<dbReference type="InterPro" id="IPR029071">
    <property type="entry name" value="Ubiquitin-like_domsf"/>
</dbReference>
<dbReference type="SUPFAM" id="SSF54236">
    <property type="entry name" value="Ubiquitin-like"/>
    <property type="match status" value="1"/>
</dbReference>
<dbReference type="EMBL" id="JACAGB010000063">
    <property type="protein sequence ID" value="KAF6278750.1"/>
    <property type="molecule type" value="Genomic_DNA"/>
</dbReference>
<feature type="region of interest" description="Disordered" evidence="2">
    <location>
        <begin position="1"/>
        <end position="57"/>
    </location>
</feature>
<dbReference type="Pfam" id="PF12796">
    <property type="entry name" value="Ank_2"/>
    <property type="match status" value="1"/>
</dbReference>
<reference evidence="4 5" key="1">
    <citation type="journal article" date="2020" name="Nature">
        <title>Six reference-quality genomes reveal evolution of bat adaptations.</title>
        <authorList>
            <person name="Jebb D."/>
            <person name="Huang Z."/>
            <person name="Pippel M."/>
            <person name="Hughes G.M."/>
            <person name="Lavrichenko K."/>
            <person name="Devanna P."/>
            <person name="Winkler S."/>
            <person name="Jermiin L.S."/>
            <person name="Skirmuntt E.C."/>
            <person name="Katzourakis A."/>
            <person name="Burkitt-Gray L."/>
            <person name="Ray D.A."/>
            <person name="Sullivan K.A.M."/>
            <person name="Roscito J.G."/>
            <person name="Kirilenko B.M."/>
            <person name="Davalos L.M."/>
            <person name="Corthals A.P."/>
            <person name="Power M.L."/>
            <person name="Jones G."/>
            <person name="Ransome R.D."/>
            <person name="Dechmann D.K.N."/>
            <person name="Locatelli A.G."/>
            <person name="Puechmaille S.J."/>
            <person name="Fedrigo O."/>
            <person name="Jarvis E.D."/>
            <person name="Hiller M."/>
            <person name="Vernes S.C."/>
            <person name="Myers E.W."/>
            <person name="Teeling E.C."/>
        </authorList>
    </citation>
    <scope>NUCLEOTIDE SEQUENCE [LARGE SCALE GENOMIC DNA]</scope>
    <source>
        <strain evidence="4">MPipKuh1</strain>
        <tissue evidence="4">Flight muscle</tissue>
    </source>
</reference>
<dbReference type="InterPro" id="IPR036770">
    <property type="entry name" value="Ankyrin_rpt-contain_sf"/>
</dbReference>
<organism evidence="4 5">
    <name type="scientific">Pipistrellus kuhlii</name>
    <name type="common">Kuhl's pipistrelle</name>
    <dbReference type="NCBI Taxonomy" id="59472"/>
    <lineage>
        <taxon>Eukaryota</taxon>
        <taxon>Metazoa</taxon>
        <taxon>Chordata</taxon>
        <taxon>Craniata</taxon>
        <taxon>Vertebrata</taxon>
        <taxon>Euteleostomi</taxon>
        <taxon>Mammalia</taxon>
        <taxon>Eutheria</taxon>
        <taxon>Laurasiatheria</taxon>
        <taxon>Chiroptera</taxon>
        <taxon>Yangochiroptera</taxon>
        <taxon>Vespertilionidae</taxon>
        <taxon>Pipistrellus</taxon>
    </lineage>
</organism>
<name>A0A7J7RRH5_PIPKU</name>
<evidence type="ECO:0000313" key="4">
    <source>
        <dbReference type="EMBL" id="KAF6278750.1"/>
    </source>
</evidence>
<feature type="domain" description="Ubiquitin-like" evidence="3">
    <location>
        <begin position="73"/>
        <end position="149"/>
    </location>
</feature>